<feature type="region of interest" description="Disordered" evidence="1">
    <location>
        <begin position="50"/>
        <end position="72"/>
    </location>
</feature>
<gene>
    <name evidence="2" type="ORF">L227DRAFT_652520</name>
</gene>
<organism evidence="2 3">
    <name type="scientific">Lentinus tigrinus ALCF2SS1-6</name>
    <dbReference type="NCBI Taxonomy" id="1328759"/>
    <lineage>
        <taxon>Eukaryota</taxon>
        <taxon>Fungi</taxon>
        <taxon>Dikarya</taxon>
        <taxon>Basidiomycota</taxon>
        <taxon>Agaricomycotina</taxon>
        <taxon>Agaricomycetes</taxon>
        <taxon>Polyporales</taxon>
        <taxon>Polyporaceae</taxon>
        <taxon>Lentinus</taxon>
    </lineage>
</organism>
<dbReference type="Proteomes" id="UP000313359">
    <property type="component" value="Unassembled WGS sequence"/>
</dbReference>
<accession>A0A5C2SDJ8</accession>
<dbReference type="OrthoDB" id="2739946at2759"/>
<protein>
    <submittedName>
        <fullName evidence="2">Uncharacterized protein</fullName>
    </submittedName>
</protein>
<dbReference type="EMBL" id="ML122261">
    <property type="protein sequence ID" value="RPD61810.1"/>
    <property type="molecule type" value="Genomic_DNA"/>
</dbReference>
<keyword evidence="3" id="KW-1185">Reference proteome</keyword>
<sequence>MPKNSSTIVVRPMKRGAAAVASKTVLGTMCELNHHAPLAEIAPHLVCEDPKPWKQSSRSAPRLRRGVRRNAGRDDGRTWVSRRFVCGAAVDADWGSDLDLEDPADATDVWEGDGAVARRRVEVDILDIAKPAKVRGTAREYEMVQSVSRVITFGDDDRDQWVDVGGDVPVADAEWEAVEGGNEAKVPLQKSYAAALRV</sequence>
<evidence type="ECO:0000313" key="2">
    <source>
        <dbReference type="EMBL" id="RPD61810.1"/>
    </source>
</evidence>
<feature type="compositionally biased region" description="Basic residues" evidence="1">
    <location>
        <begin position="61"/>
        <end position="70"/>
    </location>
</feature>
<reference evidence="2" key="1">
    <citation type="journal article" date="2018" name="Genome Biol. Evol.">
        <title>Genomics and development of Lentinus tigrinus, a white-rot wood-decaying mushroom with dimorphic fruiting bodies.</title>
        <authorList>
            <person name="Wu B."/>
            <person name="Xu Z."/>
            <person name="Knudson A."/>
            <person name="Carlson A."/>
            <person name="Chen N."/>
            <person name="Kovaka S."/>
            <person name="LaButti K."/>
            <person name="Lipzen A."/>
            <person name="Pennachio C."/>
            <person name="Riley R."/>
            <person name="Schakwitz W."/>
            <person name="Umezawa K."/>
            <person name="Ohm R.A."/>
            <person name="Grigoriev I.V."/>
            <person name="Nagy L.G."/>
            <person name="Gibbons J."/>
            <person name="Hibbett D."/>
        </authorList>
    </citation>
    <scope>NUCLEOTIDE SEQUENCE [LARGE SCALE GENOMIC DNA]</scope>
    <source>
        <strain evidence="2">ALCF2SS1-6</strain>
    </source>
</reference>
<name>A0A5C2SDJ8_9APHY</name>
<evidence type="ECO:0000256" key="1">
    <source>
        <dbReference type="SAM" id="MobiDB-lite"/>
    </source>
</evidence>
<evidence type="ECO:0000313" key="3">
    <source>
        <dbReference type="Proteomes" id="UP000313359"/>
    </source>
</evidence>
<proteinExistence type="predicted"/>
<dbReference type="AlphaFoldDB" id="A0A5C2SDJ8"/>
<dbReference type="STRING" id="1328759.A0A5C2SDJ8"/>